<organism evidence="1 2">
    <name type="scientific">Nocardia amikacinitolerans</name>
    <dbReference type="NCBI Taxonomy" id="756689"/>
    <lineage>
        <taxon>Bacteria</taxon>
        <taxon>Bacillati</taxon>
        <taxon>Actinomycetota</taxon>
        <taxon>Actinomycetes</taxon>
        <taxon>Mycobacteriales</taxon>
        <taxon>Nocardiaceae</taxon>
        <taxon>Nocardia</taxon>
    </lineage>
</organism>
<name>A0A285LW89_9NOCA</name>
<dbReference type="SUPFAM" id="SSF54427">
    <property type="entry name" value="NTF2-like"/>
    <property type="match status" value="1"/>
</dbReference>
<protein>
    <recommendedName>
        <fullName evidence="3">DUF4440 domain-containing protein</fullName>
    </recommendedName>
</protein>
<proteinExistence type="predicted"/>
<accession>A0A285LW89</accession>
<evidence type="ECO:0000313" key="1">
    <source>
        <dbReference type="EMBL" id="SNY88723.1"/>
    </source>
</evidence>
<sequence>MDIEDSIASLHADLAAWLGSPAPFEVFERFAAAQHERFSMVSVSGAVLERDALLAGLREARNARPGLRIEISGITELARFGENVVVRFLERHLTEDENSARRVTAVLSAVEGFELGYRWLTVHETPVEE</sequence>
<evidence type="ECO:0008006" key="3">
    <source>
        <dbReference type="Google" id="ProtNLM"/>
    </source>
</evidence>
<dbReference type="RefSeq" id="WP_097247537.1">
    <property type="nucleotide sequence ID" value="NZ_JAMTCV010000014.1"/>
</dbReference>
<evidence type="ECO:0000313" key="2">
    <source>
        <dbReference type="Proteomes" id="UP000219565"/>
    </source>
</evidence>
<dbReference type="AlphaFoldDB" id="A0A285LW89"/>
<dbReference type="InterPro" id="IPR032710">
    <property type="entry name" value="NTF2-like_dom_sf"/>
</dbReference>
<reference evidence="1 2" key="1">
    <citation type="submission" date="2017-09" db="EMBL/GenBank/DDBJ databases">
        <authorList>
            <person name="Ehlers B."/>
            <person name="Leendertz F.H."/>
        </authorList>
    </citation>
    <scope>NUCLEOTIDE SEQUENCE [LARGE SCALE GENOMIC DNA]</scope>
    <source>
        <strain evidence="1 2">DSM 45537</strain>
    </source>
</reference>
<dbReference type="OrthoDB" id="4570375at2"/>
<dbReference type="Proteomes" id="UP000219565">
    <property type="component" value="Unassembled WGS sequence"/>
</dbReference>
<dbReference type="EMBL" id="OBEG01000006">
    <property type="protein sequence ID" value="SNY88723.1"/>
    <property type="molecule type" value="Genomic_DNA"/>
</dbReference>
<gene>
    <name evidence="1" type="ORF">SAMN04244553_5708</name>
</gene>
<dbReference type="Gene3D" id="3.10.450.50">
    <property type="match status" value="1"/>
</dbReference>
<keyword evidence="2" id="KW-1185">Reference proteome</keyword>
<dbReference type="InterPro" id="IPR016918">
    <property type="entry name" value="UCP029394"/>
</dbReference>
<dbReference type="PIRSF" id="PIRSF029394">
    <property type="entry name" value="UCP029394"/>
    <property type="match status" value="1"/>
</dbReference>